<evidence type="ECO:0000313" key="3">
    <source>
        <dbReference type="Proteomes" id="UP000594015"/>
    </source>
</evidence>
<name>A0AAE7NS41_9BRAD</name>
<feature type="domain" description="Phosphotyrosine protein phosphatase I" evidence="1">
    <location>
        <begin position="5"/>
        <end position="144"/>
    </location>
</feature>
<dbReference type="Gene3D" id="3.40.50.2300">
    <property type="match status" value="1"/>
</dbReference>
<reference evidence="2 3" key="1">
    <citation type="submission" date="2018-06" db="EMBL/GenBank/DDBJ databases">
        <title>Comparative genomics of Bradyrhizobium nodulating Arachidis hypogaea.</title>
        <authorList>
            <person name="Li Y."/>
        </authorList>
    </citation>
    <scope>NUCLEOTIDE SEQUENCE [LARGE SCALE GENOMIC DNA]</scope>
    <source>
        <strain evidence="2 3">CCBAU 051107</strain>
    </source>
</reference>
<dbReference type="InterPro" id="IPR036196">
    <property type="entry name" value="Ptyr_pPase_sf"/>
</dbReference>
<organism evidence="2 3">
    <name type="scientific">Bradyrhizobium arachidis</name>
    <dbReference type="NCBI Taxonomy" id="858423"/>
    <lineage>
        <taxon>Bacteria</taxon>
        <taxon>Pseudomonadati</taxon>
        <taxon>Pseudomonadota</taxon>
        <taxon>Alphaproteobacteria</taxon>
        <taxon>Hyphomicrobiales</taxon>
        <taxon>Nitrobacteraceae</taxon>
        <taxon>Bradyrhizobium</taxon>
    </lineage>
</organism>
<evidence type="ECO:0000259" key="1">
    <source>
        <dbReference type="SMART" id="SM00226"/>
    </source>
</evidence>
<dbReference type="Proteomes" id="UP000594015">
    <property type="component" value="Chromosome"/>
</dbReference>
<sequence length="150" mass="16859">MNKNNRVLFLCTGNYYRSRYAEEIFNHRARREGLDWLSFSRAVAERLSPENVGPISRHALEALQAKGIAPGGGTRHPVLCTLDDFAQAGLVVALKDAEHRPMIERRFAGVAHRVEYWDVDDIEYLDAATALGKIDEHVGQLIGSLQSRSR</sequence>
<dbReference type="EMBL" id="CP030050">
    <property type="protein sequence ID" value="QOZ67714.1"/>
    <property type="molecule type" value="Genomic_DNA"/>
</dbReference>
<dbReference type="SMART" id="SM00226">
    <property type="entry name" value="LMWPc"/>
    <property type="match status" value="1"/>
</dbReference>
<gene>
    <name evidence="2" type="ORF">WN72_16380</name>
</gene>
<dbReference type="KEGG" id="barh:WN72_16380"/>
<dbReference type="RefSeq" id="WP_027558683.1">
    <property type="nucleotide sequence ID" value="NZ_AXAD01000002.1"/>
</dbReference>
<protein>
    <submittedName>
        <fullName evidence="2">Low molecular weight phosphatase family protein</fullName>
    </submittedName>
</protein>
<dbReference type="InterPro" id="IPR023485">
    <property type="entry name" value="Ptyr_pPase"/>
</dbReference>
<evidence type="ECO:0000313" key="2">
    <source>
        <dbReference type="EMBL" id="QOZ67714.1"/>
    </source>
</evidence>
<dbReference type="SUPFAM" id="SSF52788">
    <property type="entry name" value="Phosphotyrosine protein phosphatases I"/>
    <property type="match status" value="1"/>
</dbReference>
<proteinExistence type="predicted"/>
<accession>A0AAE7NS41</accession>
<dbReference type="AlphaFoldDB" id="A0AAE7NS41"/>
<dbReference type="Pfam" id="PF01451">
    <property type="entry name" value="LMWPc"/>
    <property type="match status" value="1"/>
</dbReference>